<gene>
    <name evidence="2" type="ORF">FDP41_000992</name>
</gene>
<proteinExistence type="predicted"/>
<dbReference type="VEuPathDB" id="AmoebaDB:NfTy_050130"/>
<feature type="region of interest" description="Disordered" evidence="1">
    <location>
        <begin position="141"/>
        <end position="161"/>
    </location>
</feature>
<dbReference type="EMBL" id="VFQX01000022">
    <property type="protein sequence ID" value="KAF0979839.1"/>
    <property type="molecule type" value="Genomic_DNA"/>
</dbReference>
<feature type="region of interest" description="Disordered" evidence="1">
    <location>
        <begin position="105"/>
        <end position="129"/>
    </location>
</feature>
<dbReference type="Proteomes" id="UP000444721">
    <property type="component" value="Unassembled WGS sequence"/>
</dbReference>
<keyword evidence="3" id="KW-1185">Reference proteome</keyword>
<evidence type="ECO:0000256" key="1">
    <source>
        <dbReference type="SAM" id="MobiDB-lite"/>
    </source>
</evidence>
<sequence>MIQPSESDDSTTKEQTKESELFESIPPLPVVPSQFRVAANSNNNNKEEPIQLPPHDPNHHDEHEDPLLTAELSEWDHSIQFPSIVMFEDELINTLHDRNDHYDHSFASSSASNQASNTYFEDTGKDDQDLQNSSAISLLEDGERPTKEWSPSSSTPQLFFPTKQNDESLSFVVTVDETNKESVQENSNEEKDIEEKIQLSSTKPSLQITIQTSYATKNGVKAIKPCAFSNKRTIMSDKDKSPSNMTKPFSIDSFDLFIVVKESCHGENIMVELDGQLDQYKKLELDPVGNHLLQVVKETAIDDHTIELYCKITTSNNYGWKTKHALYNLVALSKIPNVCSALSEGFKVTQNVS</sequence>
<evidence type="ECO:0000313" key="2">
    <source>
        <dbReference type="EMBL" id="KAF0979839.1"/>
    </source>
</evidence>
<dbReference type="AlphaFoldDB" id="A0A6A5C3H2"/>
<comment type="caution">
    <text evidence="2">The sequence shown here is derived from an EMBL/GenBank/DDBJ whole genome shotgun (WGS) entry which is preliminary data.</text>
</comment>
<name>A0A6A5C3H2_NAEFO</name>
<dbReference type="GeneID" id="68108210"/>
<evidence type="ECO:0000313" key="3">
    <source>
        <dbReference type="Proteomes" id="UP000444721"/>
    </source>
</evidence>
<dbReference type="OrthoDB" id="10501234at2759"/>
<feature type="compositionally biased region" description="Low complexity" evidence="1">
    <location>
        <begin position="105"/>
        <end position="117"/>
    </location>
</feature>
<dbReference type="VEuPathDB" id="AmoebaDB:NF0013800"/>
<feature type="compositionally biased region" description="Basic and acidic residues" evidence="1">
    <location>
        <begin position="10"/>
        <end position="20"/>
    </location>
</feature>
<dbReference type="RefSeq" id="XP_044564552.1">
    <property type="nucleotide sequence ID" value="XM_044713930.1"/>
</dbReference>
<dbReference type="VEuPathDB" id="AmoebaDB:FDP41_000992"/>
<organism evidence="2 3">
    <name type="scientific">Naegleria fowleri</name>
    <name type="common">Brain eating amoeba</name>
    <dbReference type="NCBI Taxonomy" id="5763"/>
    <lineage>
        <taxon>Eukaryota</taxon>
        <taxon>Discoba</taxon>
        <taxon>Heterolobosea</taxon>
        <taxon>Tetramitia</taxon>
        <taxon>Eutetramitia</taxon>
        <taxon>Vahlkampfiidae</taxon>
        <taxon>Naegleria</taxon>
    </lineage>
</organism>
<feature type="region of interest" description="Disordered" evidence="1">
    <location>
        <begin position="1"/>
        <end position="63"/>
    </location>
</feature>
<protein>
    <submittedName>
        <fullName evidence="2">Uncharacterized protein</fullName>
    </submittedName>
</protein>
<reference evidence="2 3" key="1">
    <citation type="journal article" date="2019" name="Sci. Rep.">
        <title>Nanopore sequencing improves the draft genome of the human pathogenic amoeba Naegleria fowleri.</title>
        <authorList>
            <person name="Liechti N."/>
            <person name="Schurch N."/>
            <person name="Bruggmann R."/>
            <person name="Wittwer M."/>
        </authorList>
    </citation>
    <scope>NUCLEOTIDE SEQUENCE [LARGE SCALE GENOMIC DNA]</scope>
    <source>
        <strain evidence="2 3">ATCC 30894</strain>
    </source>
</reference>
<accession>A0A6A5C3H2</accession>